<dbReference type="PANTHER" id="PTHR12149">
    <property type="entry name" value="FRUCTOSAMINE 3 KINASE-RELATED PROTEIN"/>
    <property type="match status" value="1"/>
</dbReference>
<keyword evidence="3" id="KW-0418">Kinase</keyword>
<comment type="caution">
    <text evidence="3">The sequence shown here is derived from an EMBL/GenBank/DDBJ whole genome shotgun (WGS) entry which is preliminary data.</text>
</comment>
<keyword evidence="4" id="KW-1185">Reference proteome</keyword>
<dbReference type="Pfam" id="PF03881">
    <property type="entry name" value="Fructosamin_kin"/>
    <property type="match status" value="1"/>
</dbReference>
<dbReference type="InterPro" id="IPR011009">
    <property type="entry name" value="Kinase-like_dom_sf"/>
</dbReference>
<dbReference type="RefSeq" id="XP_060303968.1">
    <property type="nucleotide sequence ID" value="XM_060443459.1"/>
</dbReference>
<dbReference type="PANTHER" id="PTHR12149:SF8">
    <property type="entry name" value="PROTEIN-RIBULOSAMINE 3-KINASE"/>
    <property type="match status" value="1"/>
</dbReference>
<proteinExistence type="predicted"/>
<keyword evidence="3" id="KW-0808">Transferase</keyword>
<dbReference type="GO" id="GO:0102193">
    <property type="term" value="F:protein-ribulosamine 3-kinase activity"/>
    <property type="evidence" value="ECO:0007669"/>
    <property type="project" value="UniProtKB-EC"/>
</dbReference>
<protein>
    <recommendedName>
        <fullName evidence="1">protein-ribulosamine 3-kinase</fullName>
        <ecNumber evidence="1">2.7.1.172</ecNumber>
    </recommendedName>
</protein>
<evidence type="ECO:0000256" key="2">
    <source>
        <dbReference type="ARBA" id="ARBA00048655"/>
    </source>
</evidence>
<dbReference type="EMBL" id="JAUIRO010000001">
    <property type="protein sequence ID" value="KAK0735091.1"/>
    <property type="molecule type" value="Genomic_DNA"/>
</dbReference>
<dbReference type="AlphaFoldDB" id="A0AA40BIZ9"/>
<evidence type="ECO:0000313" key="4">
    <source>
        <dbReference type="Proteomes" id="UP001172101"/>
    </source>
</evidence>
<sequence>MESLKPNADKTVWDREPSVPSRLIEYVDQGVRAKLPPGTQVRGIAPSGNSYWARTAKIDAVDAAGNPTPFFLKVHQFEHGRDMVETEFESMRLMHDVMPEFVMRPLAWGAFTEGPDAFFLLVPFYDLCRKSIKPPEYVALMAEFHRRGAVPGGKFGLPFHTYAGRIRQDFPMRATWEQCFLDGMVPLFDAEEEAQGADEELTRLRQSFLTNVVPRLLRPLETEGCRLVPTLCHGDLWYGNAAVDTKTGRTMIFDAAPMYAPAEYDLGPWFAHRELLGYDYVAEYVKHVPRLEPADEFEDRLNLYWV</sequence>
<dbReference type="GeneID" id="85326729"/>
<dbReference type="Gene3D" id="3.90.1200.10">
    <property type="match status" value="1"/>
</dbReference>
<dbReference type="SUPFAM" id="SSF56112">
    <property type="entry name" value="Protein kinase-like (PK-like)"/>
    <property type="match status" value="1"/>
</dbReference>
<evidence type="ECO:0000256" key="1">
    <source>
        <dbReference type="ARBA" id="ARBA00011961"/>
    </source>
</evidence>
<dbReference type="InterPro" id="IPR016477">
    <property type="entry name" value="Fructo-/Ketosamine-3-kinase"/>
</dbReference>
<comment type="catalytic activity">
    <reaction evidence="2">
        <text>N(6)-D-ribulosyl-L-lysyl-[protein] + ATP = N(6)-(3-O-phospho-D-ribulosyl)-L-lysyl-[protein] + ADP + H(+)</text>
        <dbReference type="Rhea" id="RHEA:48432"/>
        <dbReference type="Rhea" id="RHEA-COMP:12103"/>
        <dbReference type="Rhea" id="RHEA-COMP:12104"/>
        <dbReference type="ChEBI" id="CHEBI:15378"/>
        <dbReference type="ChEBI" id="CHEBI:30616"/>
        <dbReference type="ChEBI" id="CHEBI:90418"/>
        <dbReference type="ChEBI" id="CHEBI:90420"/>
        <dbReference type="ChEBI" id="CHEBI:456216"/>
        <dbReference type="EC" id="2.7.1.172"/>
    </reaction>
    <physiologicalReaction direction="left-to-right" evidence="2">
        <dbReference type="Rhea" id="RHEA:48433"/>
    </physiologicalReaction>
</comment>
<reference evidence="3" key="1">
    <citation type="submission" date="2023-06" db="EMBL/GenBank/DDBJ databases">
        <title>Genome-scale phylogeny and comparative genomics of the fungal order Sordariales.</title>
        <authorList>
            <consortium name="Lawrence Berkeley National Laboratory"/>
            <person name="Hensen N."/>
            <person name="Bonometti L."/>
            <person name="Westerberg I."/>
            <person name="Brannstrom I.O."/>
            <person name="Guillou S."/>
            <person name="Cros-Aarteil S."/>
            <person name="Calhoun S."/>
            <person name="Haridas S."/>
            <person name="Kuo A."/>
            <person name="Mondo S."/>
            <person name="Pangilinan J."/>
            <person name="Riley R."/>
            <person name="LaButti K."/>
            <person name="Andreopoulos B."/>
            <person name="Lipzen A."/>
            <person name="Chen C."/>
            <person name="Yanf M."/>
            <person name="Daum C."/>
            <person name="Ng V."/>
            <person name="Clum A."/>
            <person name="Steindorff A."/>
            <person name="Ohm R."/>
            <person name="Martin F."/>
            <person name="Silar P."/>
            <person name="Natvig D."/>
            <person name="Lalanne C."/>
            <person name="Gautier V."/>
            <person name="Ament-velasquez S.L."/>
            <person name="Kruys A."/>
            <person name="Hutchinson M.I."/>
            <person name="Powell A.J."/>
            <person name="Barry K."/>
            <person name="Miller A.N."/>
            <person name="Grigoriev I.V."/>
            <person name="Debuchy R."/>
            <person name="Gladieux P."/>
            <person name="Thoren M.H."/>
            <person name="Johannesson H."/>
        </authorList>
    </citation>
    <scope>NUCLEOTIDE SEQUENCE</scope>
    <source>
        <strain evidence="3">SMH2392-1A</strain>
    </source>
</reference>
<organism evidence="3 4">
    <name type="scientific">Lasiosphaeria miniovina</name>
    <dbReference type="NCBI Taxonomy" id="1954250"/>
    <lineage>
        <taxon>Eukaryota</taxon>
        <taxon>Fungi</taxon>
        <taxon>Dikarya</taxon>
        <taxon>Ascomycota</taxon>
        <taxon>Pezizomycotina</taxon>
        <taxon>Sordariomycetes</taxon>
        <taxon>Sordariomycetidae</taxon>
        <taxon>Sordariales</taxon>
        <taxon>Lasiosphaeriaceae</taxon>
        <taxon>Lasiosphaeria</taxon>
    </lineage>
</organism>
<evidence type="ECO:0000313" key="3">
    <source>
        <dbReference type="EMBL" id="KAK0735091.1"/>
    </source>
</evidence>
<name>A0AA40BIZ9_9PEZI</name>
<gene>
    <name evidence="3" type="ORF">B0T26DRAFT_737544</name>
</gene>
<dbReference type="EC" id="2.7.1.172" evidence="1"/>
<dbReference type="GO" id="GO:0016301">
    <property type="term" value="F:kinase activity"/>
    <property type="evidence" value="ECO:0007669"/>
    <property type="project" value="UniProtKB-KW"/>
</dbReference>
<dbReference type="Proteomes" id="UP001172101">
    <property type="component" value="Unassembled WGS sequence"/>
</dbReference>
<accession>A0AA40BIZ9</accession>